<name>A0A1E7FQW8_9STRA</name>
<feature type="signal peptide" evidence="1">
    <location>
        <begin position="1"/>
        <end position="20"/>
    </location>
</feature>
<gene>
    <name evidence="2" type="ORF">FRACYDRAFT_234174</name>
</gene>
<dbReference type="KEGG" id="fcy:FRACYDRAFT_234174"/>
<protein>
    <submittedName>
        <fullName evidence="2">Uncharacterized protein</fullName>
    </submittedName>
</protein>
<dbReference type="EMBL" id="KV784354">
    <property type="protein sequence ID" value="OEU20546.1"/>
    <property type="molecule type" value="Genomic_DNA"/>
</dbReference>
<dbReference type="Gene3D" id="3.40.50.300">
    <property type="entry name" value="P-loop containing nucleotide triphosphate hydrolases"/>
    <property type="match status" value="1"/>
</dbReference>
<dbReference type="SUPFAM" id="SSF52540">
    <property type="entry name" value="P-loop containing nucleoside triphosphate hydrolases"/>
    <property type="match status" value="1"/>
</dbReference>
<evidence type="ECO:0000313" key="2">
    <source>
        <dbReference type="EMBL" id="OEU20546.1"/>
    </source>
</evidence>
<organism evidence="2 3">
    <name type="scientific">Fragilariopsis cylindrus CCMP1102</name>
    <dbReference type="NCBI Taxonomy" id="635003"/>
    <lineage>
        <taxon>Eukaryota</taxon>
        <taxon>Sar</taxon>
        <taxon>Stramenopiles</taxon>
        <taxon>Ochrophyta</taxon>
        <taxon>Bacillariophyta</taxon>
        <taxon>Bacillariophyceae</taxon>
        <taxon>Bacillariophycidae</taxon>
        <taxon>Bacillariales</taxon>
        <taxon>Bacillariaceae</taxon>
        <taxon>Fragilariopsis</taxon>
    </lineage>
</organism>
<accession>A0A1E7FQW8</accession>
<keyword evidence="3" id="KW-1185">Reference proteome</keyword>
<feature type="chain" id="PRO_5009193494" evidence="1">
    <location>
        <begin position="21"/>
        <end position="273"/>
    </location>
</feature>
<sequence length="273" mass="32034">MMWQFRFVIFCLVLTASSLSLSLPLSSPSEDSRYDEYSSSVCEVEKALPSMSSGGLVFFLHIPKTGGTTIRRNLERIERIDYIFAKNFSMYHDTASQVEETILHGRENNTILFYEIHATTAPSFFRLRKRLRRWRETAAQNQVPVFFFSLVREPVSYSFSHFNFFHLQKRNPSFERCNATEHDFIRKSVFNPQCQFLYKGEPSMRVQKNKNLQNNNITVHEQNCDMIQKEIIEQMDWVGTTAKLTNETLPLLSKLLDLPTSFTFENFRKIFLC</sequence>
<evidence type="ECO:0000313" key="3">
    <source>
        <dbReference type="Proteomes" id="UP000095751"/>
    </source>
</evidence>
<dbReference type="OrthoDB" id="45211at2759"/>
<dbReference type="InterPro" id="IPR027417">
    <property type="entry name" value="P-loop_NTPase"/>
</dbReference>
<dbReference type="Proteomes" id="UP000095751">
    <property type="component" value="Unassembled WGS sequence"/>
</dbReference>
<evidence type="ECO:0000256" key="1">
    <source>
        <dbReference type="SAM" id="SignalP"/>
    </source>
</evidence>
<proteinExistence type="predicted"/>
<reference evidence="2 3" key="1">
    <citation type="submission" date="2016-09" db="EMBL/GenBank/DDBJ databases">
        <title>Extensive genetic diversity and differential bi-allelic expression allows diatom success in the polar Southern Ocean.</title>
        <authorList>
            <consortium name="DOE Joint Genome Institute"/>
            <person name="Mock T."/>
            <person name="Otillar R.P."/>
            <person name="Strauss J."/>
            <person name="Dupont C."/>
            <person name="Frickenhaus S."/>
            <person name="Maumus F."/>
            <person name="Mcmullan M."/>
            <person name="Sanges R."/>
            <person name="Schmutz J."/>
            <person name="Toseland A."/>
            <person name="Valas R."/>
            <person name="Veluchamy A."/>
            <person name="Ward B.J."/>
            <person name="Allen A."/>
            <person name="Barry K."/>
            <person name="Falciatore A."/>
            <person name="Ferrante M."/>
            <person name="Fortunato A.E."/>
            <person name="Gloeckner G."/>
            <person name="Gruber A."/>
            <person name="Hipkin R."/>
            <person name="Janech M."/>
            <person name="Kroth P."/>
            <person name="Leese F."/>
            <person name="Lindquist E."/>
            <person name="Lyon B.R."/>
            <person name="Martin J."/>
            <person name="Mayer C."/>
            <person name="Parker M."/>
            <person name="Quesneville H."/>
            <person name="Raymond J."/>
            <person name="Uhlig C."/>
            <person name="Valentin K.U."/>
            <person name="Worden A.Z."/>
            <person name="Armbrust E.V."/>
            <person name="Bowler C."/>
            <person name="Green B."/>
            <person name="Moulton V."/>
            <person name="Van Oosterhout C."/>
            <person name="Grigoriev I."/>
        </authorList>
    </citation>
    <scope>NUCLEOTIDE SEQUENCE [LARGE SCALE GENOMIC DNA]</scope>
    <source>
        <strain evidence="2 3">CCMP1102</strain>
    </source>
</reference>
<keyword evidence="1" id="KW-0732">Signal</keyword>
<dbReference type="InParanoid" id="A0A1E7FQW8"/>
<dbReference type="AlphaFoldDB" id="A0A1E7FQW8"/>